<keyword evidence="1" id="KW-0812">Transmembrane</keyword>
<evidence type="ECO:0000313" key="3">
    <source>
        <dbReference type="Proteomes" id="UP000203626"/>
    </source>
</evidence>
<accession>A0A1B1MRA0</accession>
<evidence type="ECO:0000256" key="1">
    <source>
        <dbReference type="SAM" id="Phobius"/>
    </source>
</evidence>
<dbReference type="RefSeq" id="YP_009268738.1">
    <property type="nucleotide sequence ID" value="NC_030656.1"/>
</dbReference>
<keyword evidence="3" id="KW-1185">Reference proteome</keyword>
<keyword evidence="1" id="KW-1133">Transmembrane helix</keyword>
<gene>
    <name evidence="2" type="ORF">PTPV-Aus-023</name>
</gene>
<sequence length="52" mass="5915">MFIDIVLYIGIATFTIGIILTSLDCVIACRRAAKDFKETNRDEEMESLLVYV</sequence>
<dbReference type="EMBL" id="KU980965">
    <property type="protein sequence ID" value="ANS71107.1"/>
    <property type="molecule type" value="Genomic_DNA"/>
</dbReference>
<organism evidence="2 3">
    <name type="scientific">Pteropox virus</name>
    <dbReference type="NCBI Taxonomy" id="1873698"/>
    <lineage>
        <taxon>Viruses</taxon>
        <taxon>Varidnaviria</taxon>
        <taxon>Bamfordvirae</taxon>
        <taxon>Nucleocytoviricota</taxon>
        <taxon>Pokkesviricetes</taxon>
        <taxon>Chitovirales</taxon>
        <taxon>Poxviridae</taxon>
        <taxon>Chordopoxvirinae</taxon>
        <taxon>Pteropopoxvirus</taxon>
        <taxon>Pteropopoxvirus pteropox</taxon>
    </lineage>
</organism>
<keyword evidence="1" id="KW-0472">Membrane</keyword>
<reference evidence="2 3" key="1">
    <citation type="journal article" date="2016" name="J. Gen. Virol.">
        <title>Genomic characterization of a novel poxvirus from a flying fox: evidence for a new genus?</title>
        <authorList>
            <person name="O'Dea M.A."/>
            <person name="Tu S.L."/>
            <person name="Pang S."/>
            <person name="De Ridder T."/>
            <person name="Jackson B."/>
            <person name="Upton C."/>
        </authorList>
    </citation>
    <scope>NUCLEOTIDE SEQUENCE [LARGE SCALE GENOMIC DNA]</scope>
    <source>
        <strain evidence="2 3">Australia</strain>
    </source>
</reference>
<name>A0A1B1MRA0_9POXV</name>
<evidence type="ECO:0000313" key="2">
    <source>
        <dbReference type="EMBL" id="ANS71107.1"/>
    </source>
</evidence>
<proteinExistence type="predicted"/>
<dbReference type="Proteomes" id="UP000203626">
    <property type="component" value="Segment"/>
</dbReference>
<protein>
    <submittedName>
        <fullName evidence="2">Uncharacterized protein</fullName>
    </submittedName>
</protein>
<dbReference type="KEGG" id="vg:28340350"/>
<dbReference type="GeneID" id="28340350"/>
<feature type="transmembrane region" description="Helical" evidence="1">
    <location>
        <begin position="6"/>
        <end position="27"/>
    </location>
</feature>